<organism evidence="7 8">
    <name type="scientific">Desulfoprunum benzoelyticum</name>
    <dbReference type="NCBI Taxonomy" id="1506996"/>
    <lineage>
        <taxon>Bacteria</taxon>
        <taxon>Pseudomonadati</taxon>
        <taxon>Thermodesulfobacteriota</taxon>
        <taxon>Desulfobulbia</taxon>
        <taxon>Desulfobulbales</taxon>
        <taxon>Desulfobulbaceae</taxon>
        <taxon>Desulfoprunum</taxon>
    </lineage>
</organism>
<comment type="caution">
    <text evidence="7">The sequence shown here is derived from an EMBL/GenBank/DDBJ whole genome shotgun (WGS) entry which is preliminary data.</text>
</comment>
<dbReference type="InterPro" id="IPR007197">
    <property type="entry name" value="rSAM"/>
</dbReference>
<feature type="domain" description="B12-binding" evidence="6">
    <location>
        <begin position="69"/>
        <end position="208"/>
    </location>
</feature>
<dbReference type="GO" id="GO:0051536">
    <property type="term" value="F:iron-sulfur cluster binding"/>
    <property type="evidence" value="ECO:0007669"/>
    <property type="project" value="UniProtKB-KW"/>
</dbReference>
<dbReference type="RefSeq" id="WP_183349589.1">
    <property type="nucleotide sequence ID" value="NZ_JACHEO010000005.1"/>
</dbReference>
<keyword evidence="8" id="KW-1185">Reference proteome</keyword>
<dbReference type="InterPro" id="IPR058240">
    <property type="entry name" value="rSAM_sf"/>
</dbReference>
<dbReference type="InterPro" id="IPR023404">
    <property type="entry name" value="rSAM_horseshoe"/>
</dbReference>
<dbReference type="Gene3D" id="3.80.30.20">
    <property type="entry name" value="tm_1862 like domain"/>
    <property type="match status" value="1"/>
</dbReference>
<dbReference type="SMART" id="SM00729">
    <property type="entry name" value="Elp3"/>
    <property type="match status" value="1"/>
</dbReference>
<keyword evidence="2" id="KW-0949">S-adenosyl-L-methionine</keyword>
<sequence>MTASASYFRATLISMPWALFNRPSLQLAALKAYVEQEMEAEITTAHPFLQIAAAIGIDVYRRISETSWAGEALFAPLIFPGQRSKTRRLFRESLRQSGVAGNLPDYDELVSTIDAACRSWLARQDFSACRLLGFSVCFGQLLSSLHLARLIREQGFSAPIVFGGSSCSGTVGQALLRHFPQIDYIVDGEGERPLLGLCAFIAGKHDGLPEHVIGRTTLPTIPCHQLENLDLLPIPDFRPYFTEIKTVFPELPFIPVLPLEFSRGCWWNRCAFCNLNLQWQGYRHKSAPRMIAEVETQSQAHRCLDFFFTDNALPPRESDQFFRHQGQAARDRRFFAEIRGTTGRDQLAIYRSGGLHAIQVGIEALSNSLLQKMAKGLTVIDNIAVIRDSAAAGIVLDGNLILEFPGSTAEEVAETIANLDFLLPFRPLAKAVFFLGHGSPVCRDPRTFGIFGLAPEHRYRALLPAEIAQDVGMLTMDYRGGRRHQRRLWRPVADRIAVWREFHRNRPHPGQPALSYRDGGEFLIIRQERVDGPPLHHRLHGRSREIYLYCRQIRTRADIQQRFHPLSVSALDAFLGDLHRKRLLFQAGEQVLALAIRHSP</sequence>
<dbReference type="Pfam" id="PF04055">
    <property type="entry name" value="Radical_SAM"/>
    <property type="match status" value="1"/>
</dbReference>
<evidence type="ECO:0000313" key="7">
    <source>
        <dbReference type="EMBL" id="MBB5347650.1"/>
    </source>
</evidence>
<dbReference type="SFLD" id="SFLDG01082">
    <property type="entry name" value="B12-binding_domain_containing"/>
    <property type="match status" value="1"/>
</dbReference>
<dbReference type="SFLD" id="SFLDS00029">
    <property type="entry name" value="Radical_SAM"/>
    <property type="match status" value="1"/>
</dbReference>
<evidence type="ECO:0000259" key="6">
    <source>
        <dbReference type="PROSITE" id="PS51332"/>
    </source>
</evidence>
<keyword evidence="3" id="KW-0479">Metal-binding</keyword>
<dbReference type="GO" id="GO:0046872">
    <property type="term" value="F:metal ion binding"/>
    <property type="evidence" value="ECO:0007669"/>
    <property type="project" value="UniProtKB-KW"/>
</dbReference>
<dbReference type="PROSITE" id="PS51332">
    <property type="entry name" value="B12_BINDING"/>
    <property type="match status" value="1"/>
</dbReference>
<proteinExistence type="predicted"/>
<dbReference type="GO" id="GO:0031419">
    <property type="term" value="F:cobalamin binding"/>
    <property type="evidence" value="ECO:0007669"/>
    <property type="project" value="InterPro"/>
</dbReference>
<dbReference type="InterPro" id="IPR006638">
    <property type="entry name" value="Elp3/MiaA/NifB-like_rSAM"/>
</dbReference>
<accession>A0A840V1E1</accession>
<dbReference type="InterPro" id="IPR023984">
    <property type="entry name" value="rSAM_ocin_1"/>
</dbReference>
<dbReference type="AlphaFoldDB" id="A0A840V1E1"/>
<protein>
    <submittedName>
        <fullName evidence="7">Ribosomal peptide maturation radical SAM protein 1</fullName>
    </submittedName>
</protein>
<gene>
    <name evidence="7" type="ORF">HNQ81_001371</name>
</gene>
<dbReference type="GO" id="GO:0005829">
    <property type="term" value="C:cytosol"/>
    <property type="evidence" value="ECO:0007669"/>
    <property type="project" value="TreeGrafter"/>
</dbReference>
<dbReference type="SFLD" id="SFLDF00324">
    <property type="entry name" value="bacteriocin_maturation"/>
    <property type="match status" value="1"/>
</dbReference>
<dbReference type="SUPFAM" id="SSF102114">
    <property type="entry name" value="Radical SAM enzymes"/>
    <property type="match status" value="1"/>
</dbReference>
<evidence type="ECO:0000313" key="8">
    <source>
        <dbReference type="Proteomes" id="UP000539642"/>
    </source>
</evidence>
<dbReference type="PANTHER" id="PTHR43409">
    <property type="entry name" value="ANAEROBIC MAGNESIUM-PROTOPORPHYRIN IX MONOMETHYL ESTER CYCLASE-RELATED"/>
    <property type="match status" value="1"/>
</dbReference>
<dbReference type="GO" id="GO:0003824">
    <property type="term" value="F:catalytic activity"/>
    <property type="evidence" value="ECO:0007669"/>
    <property type="project" value="InterPro"/>
</dbReference>
<evidence type="ECO:0000256" key="4">
    <source>
        <dbReference type="ARBA" id="ARBA00023004"/>
    </source>
</evidence>
<name>A0A840V1E1_9BACT</name>
<dbReference type="PANTHER" id="PTHR43409:SF7">
    <property type="entry name" value="BLL1977 PROTEIN"/>
    <property type="match status" value="1"/>
</dbReference>
<keyword evidence="5" id="KW-0411">Iron-sulfur</keyword>
<evidence type="ECO:0000256" key="3">
    <source>
        <dbReference type="ARBA" id="ARBA00022723"/>
    </source>
</evidence>
<reference evidence="7 8" key="1">
    <citation type="submission" date="2020-08" db="EMBL/GenBank/DDBJ databases">
        <title>Genomic Encyclopedia of Type Strains, Phase IV (KMG-IV): sequencing the most valuable type-strain genomes for metagenomic binning, comparative biology and taxonomic classification.</title>
        <authorList>
            <person name="Goeker M."/>
        </authorList>
    </citation>
    <scope>NUCLEOTIDE SEQUENCE [LARGE SCALE GENOMIC DNA]</scope>
    <source>
        <strain evidence="7 8">DSM 28570</strain>
    </source>
</reference>
<comment type="cofactor">
    <cofactor evidence="1">
        <name>[4Fe-4S] cluster</name>
        <dbReference type="ChEBI" id="CHEBI:49883"/>
    </cofactor>
</comment>
<dbReference type="InterPro" id="IPR006158">
    <property type="entry name" value="Cobalamin-bd"/>
</dbReference>
<evidence type="ECO:0000256" key="1">
    <source>
        <dbReference type="ARBA" id="ARBA00001966"/>
    </source>
</evidence>
<keyword evidence="4" id="KW-0408">Iron</keyword>
<dbReference type="InterPro" id="IPR051198">
    <property type="entry name" value="BchE-like"/>
</dbReference>
<dbReference type="Gene3D" id="3.40.50.280">
    <property type="entry name" value="Cobalamin-binding domain"/>
    <property type="match status" value="1"/>
</dbReference>
<dbReference type="EMBL" id="JACHEO010000005">
    <property type="protein sequence ID" value="MBB5347650.1"/>
    <property type="molecule type" value="Genomic_DNA"/>
</dbReference>
<dbReference type="NCBIfam" id="TIGR03975">
    <property type="entry name" value="rSAM_ocin_1"/>
    <property type="match status" value="1"/>
</dbReference>
<evidence type="ECO:0000256" key="2">
    <source>
        <dbReference type="ARBA" id="ARBA00022691"/>
    </source>
</evidence>
<evidence type="ECO:0000256" key="5">
    <source>
        <dbReference type="ARBA" id="ARBA00023014"/>
    </source>
</evidence>
<dbReference type="Proteomes" id="UP000539642">
    <property type="component" value="Unassembled WGS sequence"/>
</dbReference>